<accession>A0AAW6U1W4</accession>
<evidence type="ECO:0000313" key="8">
    <source>
        <dbReference type="EMBL" id="MDI6451971.1"/>
    </source>
</evidence>
<evidence type="ECO:0000256" key="6">
    <source>
        <dbReference type="PIRSR" id="PIRSR000097-3"/>
    </source>
</evidence>
<evidence type="ECO:0000256" key="2">
    <source>
        <dbReference type="ARBA" id="ARBA00022857"/>
    </source>
</evidence>
<evidence type="ECO:0000256" key="1">
    <source>
        <dbReference type="ARBA" id="ARBA00007905"/>
    </source>
</evidence>
<dbReference type="Proteomes" id="UP001431532">
    <property type="component" value="Unassembled WGS sequence"/>
</dbReference>
<dbReference type="PRINTS" id="PR00069">
    <property type="entry name" value="ALDKETRDTASE"/>
</dbReference>
<keyword evidence="2" id="KW-0521">NADP</keyword>
<proteinExistence type="inferred from homology"/>
<dbReference type="FunFam" id="3.20.20.100:FF:000002">
    <property type="entry name" value="2,5-diketo-D-gluconic acid reductase A"/>
    <property type="match status" value="1"/>
</dbReference>
<evidence type="ECO:0000259" key="7">
    <source>
        <dbReference type="Pfam" id="PF00248"/>
    </source>
</evidence>
<feature type="active site" description="Proton donor" evidence="4">
    <location>
        <position position="49"/>
    </location>
</feature>
<dbReference type="PANTHER" id="PTHR43827:SF3">
    <property type="entry name" value="NADP-DEPENDENT OXIDOREDUCTASE DOMAIN-CONTAINING PROTEIN"/>
    <property type="match status" value="1"/>
</dbReference>
<evidence type="ECO:0000313" key="9">
    <source>
        <dbReference type="Proteomes" id="UP001431532"/>
    </source>
</evidence>
<evidence type="ECO:0000256" key="3">
    <source>
        <dbReference type="ARBA" id="ARBA00023002"/>
    </source>
</evidence>
<keyword evidence="9" id="KW-1185">Reference proteome</keyword>
<dbReference type="PROSITE" id="PS00798">
    <property type="entry name" value="ALDOKETO_REDUCTASE_1"/>
    <property type="match status" value="1"/>
</dbReference>
<dbReference type="RefSeq" id="WP_282838351.1">
    <property type="nucleotide sequence ID" value="NZ_JASCXW010000001.1"/>
</dbReference>
<protein>
    <submittedName>
        <fullName evidence="8">Aldo/keto reductase</fullName>
    </submittedName>
</protein>
<gene>
    <name evidence="8" type="ORF">QJ521_00210</name>
</gene>
<dbReference type="PANTHER" id="PTHR43827">
    <property type="entry name" value="2,5-DIKETO-D-GLUCONIC ACID REDUCTASE"/>
    <property type="match status" value="1"/>
</dbReference>
<evidence type="ECO:0000256" key="4">
    <source>
        <dbReference type="PIRSR" id="PIRSR000097-1"/>
    </source>
</evidence>
<dbReference type="Gene3D" id="3.20.20.100">
    <property type="entry name" value="NADP-dependent oxidoreductase domain"/>
    <property type="match status" value="1"/>
</dbReference>
<dbReference type="InterPro" id="IPR036812">
    <property type="entry name" value="NAD(P)_OxRdtase_dom_sf"/>
</dbReference>
<name>A0AAW6U1W4_9MOLU</name>
<dbReference type="Pfam" id="PF00248">
    <property type="entry name" value="Aldo_ket_red"/>
    <property type="match status" value="1"/>
</dbReference>
<evidence type="ECO:0000256" key="5">
    <source>
        <dbReference type="PIRSR" id="PIRSR000097-2"/>
    </source>
</evidence>
<dbReference type="AlphaFoldDB" id="A0AAW6U1W4"/>
<comment type="caution">
    <text evidence="8">The sequence shown here is derived from an EMBL/GenBank/DDBJ whole genome shotgun (WGS) entry which is preliminary data.</text>
</comment>
<dbReference type="EMBL" id="JASCXW010000001">
    <property type="protein sequence ID" value="MDI6451971.1"/>
    <property type="molecule type" value="Genomic_DNA"/>
</dbReference>
<dbReference type="InterPro" id="IPR020471">
    <property type="entry name" value="AKR"/>
</dbReference>
<dbReference type="SUPFAM" id="SSF51430">
    <property type="entry name" value="NAD(P)-linked oxidoreductase"/>
    <property type="match status" value="1"/>
</dbReference>
<dbReference type="PIRSF" id="PIRSF000097">
    <property type="entry name" value="AKR"/>
    <property type="match status" value="1"/>
</dbReference>
<keyword evidence="3" id="KW-0560">Oxidoreductase</keyword>
<sequence length="280" mass="32177">MKTIQLHNGVEMPQFGLGTFRMADGESAYESVKYALSLGYRHIDTAQMYKNEESVGDAIRDSKVPREEIFITTKQGGHSTVENMEKLFDESLKKLQTDYVDLFLIHWPNHDKTINQQTWKFFESLYEQKKVRAIGVSNFQKHHLLDLYETARVKPMVNQVECHPGLSQVPLKKYLDEQKIALESYGPFMKGGIFEGIWEEGLGKIAKKHHATIPQIVIAWGLARGIIMIPKTVTPARLEENFKATRINLSEKEVEEINSLNRGNRIYTDPDNSPWGAYFE</sequence>
<feature type="domain" description="NADP-dependent oxidoreductase" evidence="7">
    <location>
        <begin position="16"/>
        <end position="261"/>
    </location>
</feature>
<comment type="similarity">
    <text evidence="1">Belongs to the aldo/keto reductase family.</text>
</comment>
<reference evidence="8" key="1">
    <citation type="submission" date="2023-05" db="EMBL/GenBank/DDBJ databases">
        <title>Mariniplasma microaerophilum sp. nov., a novel anaerobic mollicute isolated from terrestrial mud volcano, Taman Peninsula, Russia.</title>
        <authorList>
            <person name="Khomyakova M.A."/>
            <person name="Merkel A.Y."/>
            <person name="Slobodkin A.I."/>
        </authorList>
    </citation>
    <scope>NUCLEOTIDE SEQUENCE</scope>
    <source>
        <strain evidence="8">M4Ah</strain>
    </source>
</reference>
<dbReference type="InterPro" id="IPR018170">
    <property type="entry name" value="Aldo/ket_reductase_CS"/>
</dbReference>
<feature type="site" description="Lowers pKa of active site Tyr" evidence="6">
    <location>
        <position position="74"/>
    </location>
</feature>
<dbReference type="GO" id="GO:0016616">
    <property type="term" value="F:oxidoreductase activity, acting on the CH-OH group of donors, NAD or NADP as acceptor"/>
    <property type="evidence" value="ECO:0007669"/>
    <property type="project" value="UniProtKB-ARBA"/>
</dbReference>
<dbReference type="PROSITE" id="PS00062">
    <property type="entry name" value="ALDOKETO_REDUCTASE_2"/>
    <property type="match status" value="1"/>
</dbReference>
<dbReference type="InterPro" id="IPR023210">
    <property type="entry name" value="NADP_OxRdtase_dom"/>
</dbReference>
<dbReference type="PROSITE" id="PS00063">
    <property type="entry name" value="ALDOKETO_REDUCTASE_3"/>
    <property type="match status" value="1"/>
</dbReference>
<feature type="binding site" evidence="5">
    <location>
        <position position="106"/>
    </location>
    <ligand>
        <name>substrate</name>
    </ligand>
</feature>
<organism evidence="8 9">
    <name type="scientific">Peloplasma aerotolerans</name>
    <dbReference type="NCBI Taxonomy" id="3044389"/>
    <lineage>
        <taxon>Bacteria</taxon>
        <taxon>Bacillati</taxon>
        <taxon>Mycoplasmatota</taxon>
        <taxon>Mollicutes</taxon>
        <taxon>Acholeplasmatales</taxon>
        <taxon>Acholeplasmataceae</taxon>
        <taxon>Peloplasma</taxon>
    </lineage>
</organism>